<name>A0A4V0H6I0_STRPO</name>
<sequence>MAYGRISLEQALNCDNFHQLLKVIIGTKYYSKLKVEAKLLFMLLKT</sequence>
<reference evidence="1 2" key="1">
    <citation type="submission" date="2019-05" db="EMBL/GenBank/DDBJ databases">
        <authorList>
            <consortium name="Pathogen Informatics"/>
        </authorList>
    </citation>
    <scope>NUCLEOTIDE SEQUENCE [LARGE SCALE GENOMIC DNA]</scope>
    <source>
        <strain evidence="1 2">NCTC10924</strain>
    </source>
</reference>
<accession>A0A4V0H6I0</accession>
<proteinExistence type="predicted"/>
<dbReference type="Proteomes" id="UP000306241">
    <property type="component" value="Chromosome"/>
</dbReference>
<dbReference type="EMBL" id="LR594052">
    <property type="protein sequence ID" value="VTT44834.1"/>
    <property type="molecule type" value="Genomic_DNA"/>
</dbReference>
<evidence type="ECO:0000313" key="2">
    <source>
        <dbReference type="Proteomes" id="UP000306241"/>
    </source>
</evidence>
<gene>
    <name evidence="1" type="ORF">NCTC10924_01256</name>
</gene>
<protein>
    <submittedName>
        <fullName evidence="1">IFN-response binding factor 1</fullName>
    </submittedName>
</protein>
<organism evidence="1 2">
    <name type="scientific">Streptococcus porcinus</name>
    <dbReference type="NCBI Taxonomy" id="1340"/>
    <lineage>
        <taxon>Bacteria</taxon>
        <taxon>Bacillati</taxon>
        <taxon>Bacillota</taxon>
        <taxon>Bacilli</taxon>
        <taxon>Lactobacillales</taxon>
        <taxon>Streptococcaceae</taxon>
        <taxon>Streptococcus</taxon>
    </lineage>
</organism>
<evidence type="ECO:0000313" key="1">
    <source>
        <dbReference type="EMBL" id="VTT44834.1"/>
    </source>
</evidence>
<dbReference type="RefSeq" id="WP_232036533.1">
    <property type="nucleotide sequence ID" value="NZ_CP070237.1"/>
</dbReference>
<dbReference type="AlphaFoldDB" id="A0A4V0H6I0"/>